<gene>
    <name evidence="5" type="ORF">UFOVP1048_6</name>
    <name evidence="6" type="ORF">UFOVP1658_2</name>
    <name evidence="4" type="ORF">UFOVP488_9</name>
</gene>
<keyword evidence="2" id="KW-1160">Virus entry into host cell</keyword>
<dbReference type="Pfam" id="PF04860">
    <property type="entry name" value="Phage_portal"/>
    <property type="match status" value="1"/>
</dbReference>
<dbReference type="EMBL" id="LR796444">
    <property type="protein sequence ID" value="CAB4145420.1"/>
    <property type="molecule type" value="Genomic_DNA"/>
</dbReference>
<dbReference type="EMBL" id="LR797002">
    <property type="protein sequence ID" value="CAB4179983.1"/>
    <property type="molecule type" value="Genomic_DNA"/>
</dbReference>
<dbReference type="Gene3D" id="3.40.140.120">
    <property type="match status" value="1"/>
</dbReference>
<dbReference type="Gene3D" id="1.20.1270.210">
    <property type="match status" value="1"/>
</dbReference>
<keyword evidence="2" id="KW-1162">Viral penetration into host cytoplasm</keyword>
<dbReference type="EMBL" id="LR797512">
    <property type="protein sequence ID" value="CAB4221929.1"/>
    <property type="molecule type" value="Genomic_DNA"/>
</dbReference>
<organism evidence="5">
    <name type="scientific">uncultured Caudovirales phage</name>
    <dbReference type="NCBI Taxonomy" id="2100421"/>
    <lineage>
        <taxon>Viruses</taxon>
        <taxon>Duplodnaviria</taxon>
        <taxon>Heunggongvirae</taxon>
        <taxon>Uroviricota</taxon>
        <taxon>Caudoviricetes</taxon>
        <taxon>Peduoviridae</taxon>
        <taxon>Maltschvirus</taxon>
        <taxon>Maltschvirus maltsch</taxon>
    </lineage>
</organism>
<accession>A0A6J5Q7H6</accession>
<reference evidence="5" key="1">
    <citation type="submission" date="2020-05" db="EMBL/GenBank/DDBJ databases">
        <authorList>
            <person name="Chiriac C."/>
            <person name="Salcher M."/>
            <person name="Ghai R."/>
            <person name="Kavagutti S V."/>
        </authorList>
    </citation>
    <scope>NUCLEOTIDE SEQUENCE</scope>
</reference>
<evidence type="ECO:0000313" key="4">
    <source>
        <dbReference type="EMBL" id="CAB4145420.1"/>
    </source>
</evidence>
<keyword evidence="1" id="KW-0118">Viral capsid assembly</keyword>
<keyword evidence="1" id="KW-1188">Viral release from host cell</keyword>
<evidence type="ECO:0000313" key="5">
    <source>
        <dbReference type="EMBL" id="CAB4179983.1"/>
    </source>
</evidence>
<name>A0A6J5Q7H6_9CAUD</name>
<evidence type="ECO:0000256" key="2">
    <source>
        <dbReference type="ARBA" id="ARBA00023009"/>
    </source>
</evidence>
<protein>
    <submittedName>
        <fullName evidence="5">Portal_HK97, phage portal protein, HK97 family</fullName>
    </submittedName>
</protein>
<sequence length="374" mass="41303">MAIFKTKVTKAAISPQEEPSIAAAAGGTYAGNGSGEQSIGEYYSYIQGDLRNRAMRVPTINRARDLIASVVGNTPMKMYRKRWNELEGEMVEEPLAPRSWIAQPDPQLSYATFWSWVFDDLFFFGRAFLWCSSRTQDGMPASFTRLPAAMVNTLDMSGPVFAFGKSDQIYFQGAQIPTEDVVQIIGSNQGIIYQSPQVIATSLALEDARLRNSSSALPAGVLRQTSGEPLSGQELSELAQAFELARRSNQIAAINQFVEWQPTDVDASKMLLSEAAEFQSKEAARMCNIPFFLNGNSVGSYSYQSNQGARQDLYVFAARSYMSVIEQTMSMNSILPHGTCVKFDVDEYLAEIVNGAEDMADYEDAMPQTTPTME</sequence>
<evidence type="ECO:0000256" key="1">
    <source>
        <dbReference type="ARBA" id="ARBA00022950"/>
    </source>
</evidence>
<dbReference type="InterPro" id="IPR006944">
    <property type="entry name" value="Phage/GTA_portal"/>
</dbReference>
<proteinExistence type="predicted"/>
<dbReference type="Gene3D" id="3.30.1120.70">
    <property type="match status" value="1"/>
</dbReference>
<evidence type="ECO:0000256" key="3">
    <source>
        <dbReference type="ARBA" id="ARBA00023219"/>
    </source>
</evidence>
<keyword evidence="2" id="KW-1171">Viral genome ejection through host cell envelope</keyword>
<evidence type="ECO:0000313" key="6">
    <source>
        <dbReference type="EMBL" id="CAB4221929.1"/>
    </source>
</evidence>
<keyword evidence="3" id="KW-0231">Viral genome packaging</keyword>